<accession>A0A919MAY1</accession>
<protein>
    <submittedName>
        <fullName evidence="7">Membrane protein</fullName>
    </submittedName>
</protein>
<comment type="caution">
    <text evidence="7">The sequence shown here is derived from an EMBL/GenBank/DDBJ whole genome shotgun (WGS) entry which is preliminary data.</text>
</comment>
<keyword evidence="3 5" id="KW-1133">Transmembrane helix</keyword>
<feature type="transmembrane region" description="Helical" evidence="5">
    <location>
        <begin position="21"/>
        <end position="45"/>
    </location>
</feature>
<feature type="transmembrane region" description="Helical" evidence="5">
    <location>
        <begin position="620"/>
        <end position="639"/>
    </location>
</feature>
<evidence type="ECO:0000256" key="3">
    <source>
        <dbReference type="ARBA" id="ARBA00022989"/>
    </source>
</evidence>
<dbReference type="Proteomes" id="UP000598174">
    <property type="component" value="Unassembled WGS sequence"/>
</dbReference>
<evidence type="ECO:0000313" key="7">
    <source>
        <dbReference type="EMBL" id="GIE09168.1"/>
    </source>
</evidence>
<evidence type="ECO:0000259" key="6">
    <source>
        <dbReference type="Pfam" id="PF12698"/>
    </source>
</evidence>
<dbReference type="GO" id="GO:0016020">
    <property type="term" value="C:membrane"/>
    <property type="evidence" value="ECO:0007669"/>
    <property type="project" value="UniProtKB-SubCell"/>
</dbReference>
<keyword evidence="8" id="KW-1185">Reference proteome</keyword>
<dbReference type="Gene3D" id="1.10.287.950">
    <property type="entry name" value="Methyl-accepting chemotaxis protein"/>
    <property type="match status" value="1"/>
</dbReference>
<dbReference type="NCBIfam" id="TIGR03061">
    <property type="entry name" value="pip_yhgE_Nterm"/>
    <property type="match status" value="1"/>
</dbReference>
<sequence>MKFSTVSLAWMELRRFLRGRLTAAALAVLAVVPLLYGALYLYAFWDPYGRLNHIPAALVIEDRPATASDGTKVHAGQDLADELIDRQIFDWHVVSEDAAGRGLESGRYQILLRVPADFSADLVTGPDDRVKARTAQLTAVSDDSTNYLSGVFARTAFDEVRAAAATSASAGYYDRMLIGFTDLKTQTQQAADGAAKLSDGTDDAAEGSDQLAGGIDSAHAGAGRLAGGLGTAGAGLDTLTNGLAQLDTGAKQLANGTAEAAGGGRQLATAVDGAADRIGPVLRDNAGAIQQAANQVAAGADTLAANIGALDTAADQAVKDAKQLRDYLAGLPADTPGVAAAKTLAGQLVTAAERVRSAVDQADLVALRADLREVAATARSVAAAAPHLADDVRAARGQVDQLAAGLDQLAAGAKRLQTGTSRLQDGAARVRNGVYQLKTGAEQLDGGLGELSGGGHRLAAGLGQLQGGASRLAGGLADGAGQIPSYGDDPSDRANVLADPVGLDRGVRNPAGTYGVGFAPYFLALALWVGAMITYMVMRPLNRRHLMSGAPPLRVAFAGLLPAVAVGLAQAGLLFAVVRFGLGLHPVHGWLTYGLLLLTAAVFATIMQMIGAAFGAPGRILALALLMLQLTSSGGTYPVQTTPGFFQAIHPLLPMTYVVQAVRHAIDGGTEWPVQAGIVALLAYGLGSLLLTVLTAYRSRRLTPSALHPELVI</sequence>
<evidence type="ECO:0000313" key="8">
    <source>
        <dbReference type="Proteomes" id="UP000598174"/>
    </source>
</evidence>
<dbReference type="InterPro" id="IPR013525">
    <property type="entry name" value="ABC2_TM"/>
</dbReference>
<dbReference type="PANTHER" id="PTHR43077:SF5">
    <property type="entry name" value="PHAGE INFECTION PROTEIN"/>
    <property type="match status" value="1"/>
</dbReference>
<name>A0A919MAY1_9ACTN</name>
<organism evidence="7 8">
    <name type="scientific">Paractinoplanes ferrugineus</name>
    <dbReference type="NCBI Taxonomy" id="113564"/>
    <lineage>
        <taxon>Bacteria</taxon>
        <taxon>Bacillati</taxon>
        <taxon>Actinomycetota</taxon>
        <taxon>Actinomycetes</taxon>
        <taxon>Micromonosporales</taxon>
        <taxon>Micromonosporaceae</taxon>
        <taxon>Paractinoplanes</taxon>
    </lineage>
</organism>
<comment type="subcellular location">
    <subcellularLocation>
        <location evidence="1">Membrane</location>
        <topology evidence="1">Multi-pass membrane protein</topology>
    </subcellularLocation>
</comment>
<dbReference type="NCBIfam" id="TIGR03062">
    <property type="entry name" value="pip_yhgE_Cterm"/>
    <property type="match status" value="1"/>
</dbReference>
<dbReference type="InterPro" id="IPR051328">
    <property type="entry name" value="T7SS_ABC-Transporter"/>
</dbReference>
<dbReference type="InterPro" id="IPR023908">
    <property type="entry name" value="xxxLxxG_rpt"/>
</dbReference>
<dbReference type="InterPro" id="IPR017501">
    <property type="entry name" value="Phage_infect_YhgE_C"/>
</dbReference>
<dbReference type="Pfam" id="PF12698">
    <property type="entry name" value="ABC2_membrane_3"/>
    <property type="match status" value="1"/>
</dbReference>
<feature type="domain" description="ABC-2 type transporter transmembrane" evidence="6">
    <location>
        <begin position="499"/>
        <end position="693"/>
    </location>
</feature>
<dbReference type="InterPro" id="IPR017500">
    <property type="entry name" value="Phage_infect_YhgE_N"/>
</dbReference>
<dbReference type="NCBIfam" id="TIGR03057">
    <property type="entry name" value="xxxLxxG_by_4"/>
    <property type="match status" value="2"/>
</dbReference>
<dbReference type="RefSeq" id="WP_239117564.1">
    <property type="nucleotide sequence ID" value="NZ_BAAABP010000021.1"/>
</dbReference>
<dbReference type="PANTHER" id="PTHR43077">
    <property type="entry name" value="TRANSPORT PERMEASE YVFS-RELATED"/>
    <property type="match status" value="1"/>
</dbReference>
<keyword evidence="4 5" id="KW-0472">Membrane</keyword>
<feature type="transmembrane region" description="Helical" evidence="5">
    <location>
        <begin position="518"/>
        <end position="537"/>
    </location>
</feature>
<evidence type="ECO:0000256" key="4">
    <source>
        <dbReference type="ARBA" id="ARBA00023136"/>
    </source>
</evidence>
<evidence type="ECO:0000256" key="5">
    <source>
        <dbReference type="SAM" id="Phobius"/>
    </source>
</evidence>
<dbReference type="AlphaFoldDB" id="A0A919MAY1"/>
<proteinExistence type="predicted"/>
<feature type="transmembrane region" description="Helical" evidence="5">
    <location>
        <begin position="676"/>
        <end position="697"/>
    </location>
</feature>
<gene>
    <name evidence="7" type="ORF">Afe05nite_10080</name>
</gene>
<evidence type="ECO:0000256" key="2">
    <source>
        <dbReference type="ARBA" id="ARBA00022692"/>
    </source>
</evidence>
<evidence type="ECO:0000256" key="1">
    <source>
        <dbReference type="ARBA" id="ARBA00004141"/>
    </source>
</evidence>
<feature type="transmembrane region" description="Helical" evidence="5">
    <location>
        <begin position="590"/>
        <end position="613"/>
    </location>
</feature>
<feature type="transmembrane region" description="Helical" evidence="5">
    <location>
        <begin position="557"/>
        <end position="578"/>
    </location>
</feature>
<dbReference type="GO" id="GO:0140359">
    <property type="term" value="F:ABC-type transporter activity"/>
    <property type="evidence" value="ECO:0007669"/>
    <property type="project" value="InterPro"/>
</dbReference>
<reference evidence="7" key="1">
    <citation type="submission" date="2021-01" db="EMBL/GenBank/DDBJ databases">
        <title>Whole genome shotgun sequence of Actinoplanes ferrugineus NBRC 15555.</title>
        <authorList>
            <person name="Komaki H."/>
            <person name="Tamura T."/>
        </authorList>
    </citation>
    <scope>NUCLEOTIDE SEQUENCE</scope>
    <source>
        <strain evidence="7">NBRC 15555</strain>
    </source>
</reference>
<dbReference type="EMBL" id="BOMM01000007">
    <property type="protein sequence ID" value="GIE09168.1"/>
    <property type="molecule type" value="Genomic_DNA"/>
</dbReference>
<keyword evidence="2 5" id="KW-0812">Transmembrane</keyword>